<sequence length="769" mass="85561">MHVNPFLMEDLKSEGWKRLLIPHGAARTNSTNLLRRSSSWRSPKEPGYYESPVAQVNRPPRTARPQSCIEGGTADKWLQTLERIQSRPLQRQKTPFVDKTVSMPALPNEMTGGNSGRKRTPRVCPSLGESSVGSLEFLETRGRSERSNTVHVKPSPSTERAQFCSLAPVRFGWLPIERHVILTDISNNGCRHDNSSYQQKLKSPITPVLLGTPAKLKGSGTNGRELEQSVRPESVGFRYGKTPVKASYSHHQASGSVSSEGGGNGSQIWNPTANFTSSVRSPETSEPASKHPTYRRGSVQELPSIGCARKFSSSISSITITSKKVTRSFSLPDTSRPMAMNDRPTDSPGGLATPVPPQRKALVVKVTEQRTSITTTPGVNTIDHNTDHKGYEHPVVLRRKASIVKMVEQTERFRGGQPDATKTAQYRHSYTEGLHETDAIKHVCRSGVDTKANPVLLNQAFTASVSVNQWRSSTVHHRSSVSLHLNNPNDSRTVEERYETPRRPLSCDAGLFNRTDPTFHNKSPPCPQKTNIHLVSSREAEESSGFVSSTGNLDPVLGIKPLTLLKVPDDSPLPTARAVLALNAAAVITNIKLQTRHRQKRNTTTETQTSSHASAAGDGINSDGGETGGDGRNQTMVCFGSEDAPLSLREALALRRPDFIQRSQARVQALERRSQERQKTLRSPHRPEPTCSHHQEDNLLKSKDRRVGGKDAHLRSRRNDLLPEMRKRREDKRRKKEEEKRKLAYRTNRLRLELFKKKLLDQVLQRGNN</sequence>
<evidence type="ECO:0000313" key="6">
    <source>
        <dbReference type="EMBL" id="KAI7796671.1"/>
    </source>
</evidence>
<dbReference type="Pfam" id="PF15309">
    <property type="entry name" value="ALMS_motif"/>
    <property type="match status" value="1"/>
</dbReference>
<comment type="subcellular location">
    <subcellularLocation>
        <location evidence="1">Cytoplasm</location>
        <location evidence="1">Cytoskeleton</location>
        <location evidence="1">Microtubule organizing center</location>
        <location evidence="1">Centrosome</location>
    </subcellularLocation>
</comment>
<dbReference type="PANTHER" id="PTHR21553">
    <property type="entry name" value="ALMS1-RELATED"/>
    <property type="match status" value="1"/>
</dbReference>
<evidence type="ECO:0000256" key="1">
    <source>
        <dbReference type="ARBA" id="ARBA00004300"/>
    </source>
</evidence>
<dbReference type="GO" id="GO:0005829">
    <property type="term" value="C:cytosol"/>
    <property type="evidence" value="ECO:0007669"/>
    <property type="project" value="TreeGrafter"/>
</dbReference>
<accession>A0A9W7THS7</accession>
<evidence type="ECO:0000256" key="4">
    <source>
        <dbReference type="SAM" id="MobiDB-lite"/>
    </source>
</evidence>
<feature type="region of interest" description="Disordered" evidence="4">
    <location>
        <begin position="246"/>
        <end position="301"/>
    </location>
</feature>
<evidence type="ECO:0000259" key="5">
    <source>
        <dbReference type="Pfam" id="PF15309"/>
    </source>
</evidence>
<feature type="region of interest" description="Disordered" evidence="4">
    <location>
        <begin position="481"/>
        <end position="500"/>
    </location>
</feature>
<dbReference type="InterPro" id="IPR029299">
    <property type="entry name" value="ALMS_motif"/>
</dbReference>
<reference evidence="6" key="1">
    <citation type="submission" date="2021-02" db="EMBL/GenBank/DDBJ databases">
        <title>Comparative genomics reveals that relaxation of natural selection precedes convergent phenotypic evolution of cavefish.</title>
        <authorList>
            <person name="Peng Z."/>
        </authorList>
    </citation>
    <scope>NUCLEOTIDE SEQUENCE</scope>
    <source>
        <tissue evidence="6">Muscle</tissue>
    </source>
</reference>
<keyword evidence="3" id="KW-0206">Cytoskeleton</keyword>
<dbReference type="PANTHER" id="PTHR21553:SF24">
    <property type="entry name" value="(E2-INDEPENDENT) E3 UBIQUITIN-CONJUGATING ENZYME FATS"/>
    <property type="match status" value="1"/>
</dbReference>
<dbReference type="Proteomes" id="UP001059041">
    <property type="component" value="Linkage Group LG18"/>
</dbReference>
<feature type="domain" description="ALMS motif" evidence="5">
    <location>
        <begin position="646"/>
        <end position="766"/>
    </location>
</feature>
<feature type="region of interest" description="Disordered" evidence="4">
    <location>
        <begin position="665"/>
        <end position="742"/>
    </location>
</feature>
<dbReference type="AlphaFoldDB" id="A0A9W7THS7"/>
<feature type="compositionally biased region" description="Polar residues" evidence="4">
    <location>
        <begin position="267"/>
        <end position="287"/>
    </location>
</feature>
<gene>
    <name evidence="6" type="ORF">IRJ41_003849</name>
</gene>
<protein>
    <submittedName>
        <fullName evidence="6">Centrosomal protein C10orf90-like protein</fullName>
    </submittedName>
</protein>
<feature type="compositionally biased region" description="Polar residues" evidence="4">
    <location>
        <begin position="602"/>
        <end position="613"/>
    </location>
</feature>
<organism evidence="6 7">
    <name type="scientific">Triplophysa rosa</name>
    <name type="common">Cave loach</name>
    <dbReference type="NCBI Taxonomy" id="992332"/>
    <lineage>
        <taxon>Eukaryota</taxon>
        <taxon>Metazoa</taxon>
        <taxon>Chordata</taxon>
        <taxon>Craniata</taxon>
        <taxon>Vertebrata</taxon>
        <taxon>Euteleostomi</taxon>
        <taxon>Actinopterygii</taxon>
        <taxon>Neopterygii</taxon>
        <taxon>Teleostei</taxon>
        <taxon>Ostariophysi</taxon>
        <taxon>Cypriniformes</taxon>
        <taxon>Nemacheilidae</taxon>
        <taxon>Triplophysa</taxon>
    </lineage>
</organism>
<evidence type="ECO:0000256" key="3">
    <source>
        <dbReference type="ARBA" id="ARBA00023212"/>
    </source>
</evidence>
<evidence type="ECO:0000313" key="7">
    <source>
        <dbReference type="Proteomes" id="UP001059041"/>
    </source>
</evidence>
<dbReference type="GO" id="GO:0008017">
    <property type="term" value="F:microtubule binding"/>
    <property type="evidence" value="ECO:0007669"/>
    <property type="project" value="TreeGrafter"/>
</dbReference>
<keyword evidence="2" id="KW-0963">Cytoplasm</keyword>
<dbReference type="GO" id="GO:0005814">
    <property type="term" value="C:centriole"/>
    <property type="evidence" value="ECO:0007669"/>
    <property type="project" value="TreeGrafter"/>
</dbReference>
<feature type="region of interest" description="Disordered" evidence="4">
    <location>
        <begin position="330"/>
        <end position="356"/>
    </location>
</feature>
<keyword evidence="7" id="KW-1185">Reference proteome</keyword>
<feature type="region of interest" description="Disordered" evidence="4">
    <location>
        <begin position="595"/>
        <end position="637"/>
    </location>
</feature>
<dbReference type="GO" id="GO:0046599">
    <property type="term" value="P:regulation of centriole replication"/>
    <property type="evidence" value="ECO:0007669"/>
    <property type="project" value="TreeGrafter"/>
</dbReference>
<feature type="compositionally biased region" description="Basic and acidic residues" evidence="4">
    <location>
        <begin position="669"/>
        <end position="728"/>
    </location>
</feature>
<feature type="region of interest" description="Disordered" evidence="4">
    <location>
        <begin position="103"/>
        <end position="126"/>
    </location>
</feature>
<comment type="caution">
    <text evidence="6">The sequence shown here is derived from an EMBL/GenBank/DDBJ whole genome shotgun (WGS) entry which is preliminary data.</text>
</comment>
<name>A0A9W7THS7_TRIRA</name>
<dbReference type="GO" id="GO:0005813">
    <property type="term" value="C:centrosome"/>
    <property type="evidence" value="ECO:0007669"/>
    <property type="project" value="UniProtKB-SubCell"/>
</dbReference>
<proteinExistence type="predicted"/>
<evidence type="ECO:0000256" key="2">
    <source>
        <dbReference type="ARBA" id="ARBA00022490"/>
    </source>
</evidence>
<feature type="region of interest" description="Disordered" evidence="4">
    <location>
        <begin position="210"/>
        <end position="230"/>
    </location>
</feature>
<dbReference type="EMBL" id="JAFHDT010000018">
    <property type="protein sequence ID" value="KAI7796671.1"/>
    <property type="molecule type" value="Genomic_DNA"/>
</dbReference>